<gene>
    <name evidence="9" type="ORF">MICPUN_88104</name>
</gene>
<dbReference type="GeneID" id="8249077"/>
<dbReference type="PROSITE" id="PS50090">
    <property type="entry name" value="MYB_LIKE"/>
    <property type="match status" value="3"/>
</dbReference>
<dbReference type="InterPro" id="IPR050560">
    <property type="entry name" value="MYB_TF"/>
</dbReference>
<evidence type="ECO:0000256" key="1">
    <source>
        <dbReference type="ARBA" id="ARBA00004123"/>
    </source>
</evidence>
<dbReference type="InParanoid" id="C1EGX6"/>
<keyword evidence="3" id="KW-0805">Transcription regulation</keyword>
<keyword evidence="5" id="KW-0804">Transcription</keyword>
<feature type="domain" description="HTH myb-type" evidence="8">
    <location>
        <begin position="11"/>
        <end position="57"/>
    </location>
</feature>
<dbReference type="FunFam" id="1.10.10.60:FF:000016">
    <property type="entry name" value="Transcriptional activator Myb isoform A"/>
    <property type="match status" value="1"/>
</dbReference>
<dbReference type="PANTHER" id="PTHR45614">
    <property type="entry name" value="MYB PROTEIN-RELATED"/>
    <property type="match status" value="1"/>
</dbReference>
<feature type="non-terminal residue" evidence="9">
    <location>
        <position position="1"/>
    </location>
</feature>
<keyword evidence="4" id="KW-0238">DNA-binding</keyword>
<dbReference type="SMART" id="SM00717">
    <property type="entry name" value="SANT"/>
    <property type="match status" value="3"/>
</dbReference>
<feature type="domain" description="HTH myb-type" evidence="8">
    <location>
        <begin position="114"/>
        <end position="164"/>
    </location>
</feature>
<evidence type="ECO:0000256" key="3">
    <source>
        <dbReference type="ARBA" id="ARBA00023015"/>
    </source>
</evidence>
<evidence type="ECO:0000313" key="10">
    <source>
        <dbReference type="Proteomes" id="UP000002009"/>
    </source>
</evidence>
<dbReference type="eggNOG" id="KOG0048">
    <property type="taxonomic scope" value="Eukaryota"/>
</dbReference>
<dbReference type="Proteomes" id="UP000002009">
    <property type="component" value="Chromosome 14"/>
</dbReference>
<dbReference type="STRING" id="296587.C1EGX6"/>
<keyword evidence="6" id="KW-0539">Nucleus</keyword>
<comment type="subcellular location">
    <subcellularLocation>
        <location evidence="1">Nucleus</location>
    </subcellularLocation>
</comment>
<dbReference type="InterPro" id="IPR001005">
    <property type="entry name" value="SANT/Myb"/>
</dbReference>
<evidence type="ECO:0000313" key="9">
    <source>
        <dbReference type="EMBL" id="ACO67200.1"/>
    </source>
</evidence>
<dbReference type="AlphaFoldDB" id="C1EGX6"/>
<dbReference type="FunFam" id="1.10.10.60:FF:000010">
    <property type="entry name" value="Transcriptional activator Myb isoform A"/>
    <property type="match status" value="1"/>
</dbReference>
<evidence type="ECO:0000259" key="7">
    <source>
        <dbReference type="PROSITE" id="PS50090"/>
    </source>
</evidence>
<dbReference type="InterPro" id="IPR017930">
    <property type="entry name" value="Myb_dom"/>
</dbReference>
<dbReference type="Pfam" id="PF13921">
    <property type="entry name" value="Myb_DNA-bind_6"/>
    <property type="match status" value="1"/>
</dbReference>
<dbReference type="OrthoDB" id="2143914at2759"/>
<feature type="domain" description="Myb-like" evidence="7">
    <location>
        <begin position="58"/>
        <end position="109"/>
    </location>
</feature>
<keyword evidence="2" id="KW-0677">Repeat</keyword>
<dbReference type="KEGG" id="mis:MICPUN_88104"/>
<evidence type="ECO:0000256" key="2">
    <source>
        <dbReference type="ARBA" id="ARBA00022737"/>
    </source>
</evidence>
<protein>
    <submittedName>
        <fullName evidence="9">Uncharacterized protein</fullName>
    </submittedName>
</protein>
<dbReference type="PANTHER" id="PTHR45614:SF232">
    <property type="entry name" value="TRANSCRIPTION FACTOR MYB3R-2"/>
    <property type="match status" value="1"/>
</dbReference>
<dbReference type="GO" id="GO:0000981">
    <property type="term" value="F:DNA-binding transcription factor activity, RNA polymerase II-specific"/>
    <property type="evidence" value="ECO:0007669"/>
    <property type="project" value="TreeGrafter"/>
</dbReference>
<feature type="domain" description="HTH myb-type" evidence="8">
    <location>
        <begin position="58"/>
        <end position="113"/>
    </location>
</feature>
<feature type="domain" description="Myb-like" evidence="7">
    <location>
        <begin position="6"/>
        <end position="57"/>
    </location>
</feature>
<reference evidence="9 10" key="1">
    <citation type="journal article" date="2009" name="Science">
        <title>Green evolution and dynamic adaptations revealed by genomes of the marine picoeukaryotes Micromonas.</title>
        <authorList>
            <person name="Worden A.Z."/>
            <person name="Lee J.H."/>
            <person name="Mock T."/>
            <person name="Rouze P."/>
            <person name="Simmons M.P."/>
            <person name="Aerts A.L."/>
            <person name="Allen A.E."/>
            <person name="Cuvelier M.L."/>
            <person name="Derelle E."/>
            <person name="Everett M.V."/>
            <person name="Foulon E."/>
            <person name="Grimwood J."/>
            <person name="Gundlach H."/>
            <person name="Henrissat B."/>
            <person name="Napoli C."/>
            <person name="McDonald S.M."/>
            <person name="Parker M.S."/>
            <person name="Rombauts S."/>
            <person name="Salamov A."/>
            <person name="Von Dassow P."/>
            <person name="Badger J.H."/>
            <person name="Coutinho P.M."/>
            <person name="Demir E."/>
            <person name="Dubchak I."/>
            <person name="Gentemann C."/>
            <person name="Eikrem W."/>
            <person name="Gready J.E."/>
            <person name="John U."/>
            <person name="Lanier W."/>
            <person name="Lindquist E.A."/>
            <person name="Lucas S."/>
            <person name="Mayer K.F."/>
            <person name="Moreau H."/>
            <person name="Not F."/>
            <person name="Otillar R."/>
            <person name="Panaud O."/>
            <person name="Pangilinan J."/>
            <person name="Paulsen I."/>
            <person name="Piegu B."/>
            <person name="Poliakov A."/>
            <person name="Robbens S."/>
            <person name="Schmutz J."/>
            <person name="Toulza E."/>
            <person name="Wyss T."/>
            <person name="Zelensky A."/>
            <person name="Zhou K."/>
            <person name="Armbrust E.V."/>
            <person name="Bhattacharya D."/>
            <person name="Goodenough U.W."/>
            <person name="Van de Peer Y."/>
            <person name="Grigoriev I.V."/>
        </authorList>
    </citation>
    <scope>NUCLEOTIDE SEQUENCE [LARGE SCALE GENOMIC DNA]</scope>
    <source>
        <strain evidence="10">RCC299 / NOUM17</strain>
    </source>
</reference>
<dbReference type="RefSeq" id="XP_002505942.1">
    <property type="nucleotide sequence ID" value="XM_002505896.1"/>
</dbReference>
<dbReference type="InterPro" id="IPR009057">
    <property type="entry name" value="Homeodomain-like_sf"/>
</dbReference>
<dbReference type="GO" id="GO:0000978">
    <property type="term" value="F:RNA polymerase II cis-regulatory region sequence-specific DNA binding"/>
    <property type="evidence" value="ECO:0007669"/>
    <property type="project" value="TreeGrafter"/>
</dbReference>
<dbReference type="Gene3D" id="1.10.10.60">
    <property type="entry name" value="Homeodomain-like"/>
    <property type="match status" value="3"/>
</dbReference>
<feature type="non-terminal residue" evidence="9">
    <location>
        <position position="172"/>
    </location>
</feature>
<keyword evidence="10" id="KW-1185">Reference proteome</keyword>
<dbReference type="Pfam" id="PF00249">
    <property type="entry name" value="Myb_DNA-binding"/>
    <property type="match status" value="1"/>
</dbReference>
<feature type="domain" description="Myb-like" evidence="7">
    <location>
        <begin position="110"/>
        <end position="160"/>
    </location>
</feature>
<evidence type="ECO:0000256" key="4">
    <source>
        <dbReference type="ARBA" id="ARBA00023125"/>
    </source>
</evidence>
<dbReference type="EMBL" id="CP001332">
    <property type="protein sequence ID" value="ACO67200.1"/>
    <property type="molecule type" value="Genomic_DNA"/>
</dbReference>
<evidence type="ECO:0000256" key="5">
    <source>
        <dbReference type="ARBA" id="ARBA00023163"/>
    </source>
</evidence>
<evidence type="ECO:0000256" key="6">
    <source>
        <dbReference type="ARBA" id="ARBA00023242"/>
    </source>
</evidence>
<name>C1EGX6_MICCC</name>
<dbReference type="OMA" id="RWHASIK"/>
<dbReference type="GO" id="GO:0005634">
    <property type="term" value="C:nucleus"/>
    <property type="evidence" value="ECO:0007669"/>
    <property type="project" value="UniProtKB-SubCell"/>
</dbReference>
<dbReference type="SUPFAM" id="SSF46689">
    <property type="entry name" value="Homeodomain-like"/>
    <property type="match status" value="2"/>
</dbReference>
<sequence length="172" mass="20290">RIGGPTRRSAKGGWTPDEDDILRRAVAQYKGKNWKKIAEYFEERTDVQCLHRWQKVLNPELVKGPWTKEEDDKIIELVGQLGAKQWSKIAQQLPGRIGKQCRERWYNHLNPEIKREEWSREEDRKLIIAHHQFGNRWAEIAKTFVGRTDNAIKNHWNSTLKRKVDEALARGL</sequence>
<organism evidence="9 10">
    <name type="scientific">Micromonas commoda (strain RCC299 / NOUM17 / CCMP2709)</name>
    <name type="common">Picoplanktonic green alga</name>
    <dbReference type="NCBI Taxonomy" id="296587"/>
    <lineage>
        <taxon>Eukaryota</taxon>
        <taxon>Viridiplantae</taxon>
        <taxon>Chlorophyta</taxon>
        <taxon>Mamiellophyceae</taxon>
        <taxon>Mamiellales</taxon>
        <taxon>Mamiellaceae</taxon>
        <taxon>Micromonas</taxon>
    </lineage>
</organism>
<dbReference type="PROSITE" id="PS51294">
    <property type="entry name" value="HTH_MYB"/>
    <property type="match status" value="3"/>
</dbReference>
<dbReference type="CDD" id="cd00167">
    <property type="entry name" value="SANT"/>
    <property type="match status" value="3"/>
</dbReference>
<proteinExistence type="predicted"/>
<evidence type="ECO:0000259" key="8">
    <source>
        <dbReference type="PROSITE" id="PS51294"/>
    </source>
</evidence>
<accession>C1EGX6</accession>